<dbReference type="Proteomes" id="UP000091967">
    <property type="component" value="Unassembled WGS sequence"/>
</dbReference>
<gene>
    <name evidence="1" type="ORF">FPOA_10640</name>
</gene>
<sequence>MATHKSIPSNVESELIQDAMAIIRFNESMGNKEKTIFFLERWLVKCLPPFETNADITKLHRLFTRIGFFIEDYMTKATSASPTEAYLSLPRMKFTNTLNRRVTLDDLTWPEKHRLFRAFFKFEVLMKIYDPRLKQSMDENYYRENAYDLLQELDPWIHESVLCVFGYVEACYGVIFAQLKKTHEAAVGIAETARRKPCLFPDNLYFSSDAHFTDIYLPRDCFSISWWLSCHGLDLLVHVLTQMRQTPESRERLRSWIYSISFEVRAPFTRLYDIERRKLFVHRPVCLSQVFAHTDNSLAYHLRQIDGTLEEDDASDSSSASSDSIYVFYPSRMPEEDLQAPIQFQIYRQRAWIFCDNWRLYRTPLFEHFPSPESIEIQQEAVESCYPITSLRERQRRRSPEWHDYWAGRTLEPPPERARNHFWEVEFEKNDICDISHFYDCVTDEGLSTFWRYRKRYLSSYWNRSY</sequence>
<comment type="caution">
    <text evidence="1">The sequence shown here is derived from an EMBL/GenBank/DDBJ whole genome shotgun (WGS) entry which is preliminary data.</text>
</comment>
<reference evidence="1 2" key="1">
    <citation type="submission" date="2016-06" db="EMBL/GenBank/DDBJ databases">
        <title>Living apart together: crosstalk between the core and supernumerary genomes in a fungal plant pathogen.</title>
        <authorList>
            <person name="Vanheule A."/>
            <person name="Audenaert K."/>
            <person name="Warris S."/>
            <person name="Van De Geest H."/>
            <person name="Schijlen E."/>
            <person name="Hofte M."/>
            <person name="De Saeger S."/>
            <person name="Haesaert G."/>
            <person name="Waalwijk C."/>
            <person name="Van Der Lee T."/>
        </authorList>
    </citation>
    <scope>NUCLEOTIDE SEQUENCE [LARGE SCALE GENOMIC DNA]</scope>
    <source>
        <strain evidence="1 2">2516</strain>
    </source>
</reference>
<proteinExistence type="predicted"/>
<evidence type="ECO:0000313" key="2">
    <source>
        <dbReference type="Proteomes" id="UP000091967"/>
    </source>
</evidence>
<keyword evidence="2" id="KW-1185">Reference proteome</keyword>
<protein>
    <submittedName>
        <fullName evidence="1">Uncharacterized protein</fullName>
    </submittedName>
</protein>
<accession>A0A1B8AEK1</accession>
<dbReference type="EMBL" id="LYXU01000004">
    <property type="protein sequence ID" value="OBS18914.1"/>
    <property type="molecule type" value="Genomic_DNA"/>
</dbReference>
<name>A0A1B8AEK1_FUSPO</name>
<dbReference type="OMA" id="YRHTIAR"/>
<dbReference type="AlphaFoldDB" id="A0A1B8AEK1"/>
<organism evidence="1 2">
    <name type="scientific">Fusarium poae</name>
    <dbReference type="NCBI Taxonomy" id="36050"/>
    <lineage>
        <taxon>Eukaryota</taxon>
        <taxon>Fungi</taxon>
        <taxon>Dikarya</taxon>
        <taxon>Ascomycota</taxon>
        <taxon>Pezizomycotina</taxon>
        <taxon>Sordariomycetes</taxon>
        <taxon>Hypocreomycetidae</taxon>
        <taxon>Hypocreales</taxon>
        <taxon>Nectriaceae</taxon>
        <taxon>Fusarium</taxon>
    </lineage>
</organism>
<evidence type="ECO:0000313" key="1">
    <source>
        <dbReference type="EMBL" id="OBS18914.1"/>
    </source>
</evidence>